<dbReference type="InterPro" id="IPR001060">
    <property type="entry name" value="FCH_dom"/>
</dbReference>
<organism evidence="11">
    <name type="scientific">Lichtheimia ramosa</name>
    <dbReference type="NCBI Taxonomy" id="688394"/>
    <lineage>
        <taxon>Eukaryota</taxon>
        <taxon>Fungi</taxon>
        <taxon>Fungi incertae sedis</taxon>
        <taxon>Mucoromycota</taxon>
        <taxon>Mucoromycotina</taxon>
        <taxon>Mucoromycetes</taxon>
        <taxon>Mucorales</taxon>
        <taxon>Lichtheimiaceae</taxon>
        <taxon>Lichtheimia</taxon>
    </lineage>
</organism>
<dbReference type="PANTHER" id="PTHR23065">
    <property type="entry name" value="PROLINE-SERINE-THREONINE PHOSPHATASE INTERACTING PROTEIN 1"/>
    <property type="match status" value="1"/>
</dbReference>
<comment type="subcellular location">
    <subcellularLocation>
        <location evidence="1">Cytoplasm</location>
        <location evidence="1">Cytoskeleton</location>
    </subcellularLocation>
</comment>
<dbReference type="OrthoDB" id="27823at2759"/>
<dbReference type="Gene3D" id="1.20.1270.60">
    <property type="entry name" value="Arfaptin homology (AH) domain/BAR domain"/>
    <property type="match status" value="1"/>
</dbReference>
<evidence type="ECO:0000256" key="5">
    <source>
        <dbReference type="ARBA" id="ARBA00023212"/>
    </source>
</evidence>
<dbReference type="PROSITE" id="PS50002">
    <property type="entry name" value="SH3"/>
    <property type="match status" value="1"/>
</dbReference>
<dbReference type="InterPro" id="IPR001452">
    <property type="entry name" value="SH3_domain"/>
</dbReference>
<protein>
    <recommendedName>
        <fullName evidence="12">SH3 domain-containing protein</fullName>
    </recommendedName>
</protein>
<dbReference type="PANTHER" id="PTHR23065:SF7">
    <property type="entry name" value="NOSTRIN, ISOFORM H"/>
    <property type="match status" value="1"/>
</dbReference>
<accession>A0A077W760</accession>
<dbReference type="Gene3D" id="2.30.30.40">
    <property type="entry name" value="SH3 Domains"/>
    <property type="match status" value="1"/>
</dbReference>
<dbReference type="GO" id="GO:0120104">
    <property type="term" value="C:mitotic actomyosin contractile ring, proximal layer"/>
    <property type="evidence" value="ECO:0007669"/>
    <property type="project" value="TreeGrafter"/>
</dbReference>
<keyword evidence="7" id="KW-0175">Coiled coil</keyword>
<dbReference type="SUPFAM" id="SSF103657">
    <property type="entry name" value="BAR/IMD domain-like"/>
    <property type="match status" value="1"/>
</dbReference>
<evidence type="ECO:0000256" key="7">
    <source>
        <dbReference type="PROSITE-ProRule" id="PRU01077"/>
    </source>
</evidence>
<evidence type="ECO:0000313" key="11">
    <source>
        <dbReference type="EMBL" id="CDS03292.1"/>
    </source>
</evidence>
<dbReference type="PROSITE" id="PS51741">
    <property type="entry name" value="F_BAR"/>
    <property type="match status" value="1"/>
</dbReference>
<feature type="compositionally biased region" description="Basic and acidic residues" evidence="8">
    <location>
        <begin position="546"/>
        <end position="557"/>
    </location>
</feature>
<feature type="region of interest" description="Disordered" evidence="8">
    <location>
        <begin position="512"/>
        <end position="609"/>
    </location>
</feature>
<evidence type="ECO:0008006" key="12">
    <source>
        <dbReference type="Google" id="ProtNLM"/>
    </source>
</evidence>
<dbReference type="InterPro" id="IPR027267">
    <property type="entry name" value="AH/BAR_dom_sf"/>
</dbReference>
<dbReference type="InterPro" id="IPR036028">
    <property type="entry name" value="SH3-like_dom_sf"/>
</dbReference>
<keyword evidence="4" id="KW-0597">Phosphoprotein</keyword>
<name>A0A077W760_9FUNG</name>
<feature type="region of interest" description="Disordered" evidence="8">
    <location>
        <begin position="320"/>
        <end position="394"/>
    </location>
</feature>
<feature type="domain" description="SH3" evidence="9">
    <location>
        <begin position="625"/>
        <end position="690"/>
    </location>
</feature>
<reference evidence="11" key="1">
    <citation type="journal article" date="2014" name="Genome Announc.">
        <title>De novo whole-genome sequence and genome annotation of Lichtheimia ramosa.</title>
        <authorList>
            <person name="Linde J."/>
            <person name="Schwartze V."/>
            <person name="Binder U."/>
            <person name="Lass-Florl C."/>
            <person name="Voigt K."/>
            <person name="Horn F."/>
        </authorList>
    </citation>
    <scope>NUCLEOTIDE SEQUENCE</scope>
    <source>
        <strain evidence="11">JMRC FSU:6197</strain>
    </source>
</reference>
<evidence type="ECO:0000256" key="3">
    <source>
        <dbReference type="ARBA" id="ARBA00022490"/>
    </source>
</evidence>
<feature type="compositionally biased region" description="Polar residues" evidence="8">
    <location>
        <begin position="597"/>
        <end position="609"/>
    </location>
</feature>
<keyword evidence="5" id="KW-0206">Cytoskeleton</keyword>
<keyword evidence="2 6" id="KW-0728">SH3 domain</keyword>
<proteinExistence type="predicted"/>
<dbReference type="AlphaFoldDB" id="A0A077W760"/>
<dbReference type="GO" id="GO:0030036">
    <property type="term" value="P:actin cytoskeleton organization"/>
    <property type="evidence" value="ECO:0007669"/>
    <property type="project" value="UniProtKB-ARBA"/>
</dbReference>
<evidence type="ECO:0000256" key="1">
    <source>
        <dbReference type="ARBA" id="ARBA00004245"/>
    </source>
</evidence>
<dbReference type="SMART" id="SM00055">
    <property type="entry name" value="FCH"/>
    <property type="match status" value="1"/>
</dbReference>
<dbReference type="SMART" id="SM00326">
    <property type="entry name" value="SH3"/>
    <property type="match status" value="1"/>
</dbReference>
<gene>
    <name evidence="11" type="ORF">LRAMOSA00694</name>
</gene>
<evidence type="ECO:0000256" key="6">
    <source>
        <dbReference type="PROSITE-ProRule" id="PRU00192"/>
    </source>
</evidence>
<keyword evidence="3" id="KW-0963">Cytoplasm</keyword>
<dbReference type="GO" id="GO:0009898">
    <property type="term" value="C:cytoplasmic side of plasma membrane"/>
    <property type="evidence" value="ECO:0007669"/>
    <property type="project" value="TreeGrafter"/>
</dbReference>
<sequence>MSLSGSHINDHLRISDHFWSNDNTALDIILDRLLKSKRTCETMLKVFEKRAQIEQEYGERLLKLSQIQLLDGEGVNSTFGELLESVPTATEATARAHIDLAQQIHHLLEVPLAGFIKDQKAVRKTTMAEIDKIQNLRYMHMDNVKRARNNYLSVCANLEEMRKQSVNPDCEEMIQMKQKATSVEQEYKLSLGILESVTKSWVEEWRKSCDIFQELEERKHNYIGGTLNSYANMISNVYTTDDQSCDRIRAAYDNLDSAADIEAFIRIKGTSMNIPETPKYTSFEDTDDKPKPTIQMMPRTIREINIPVEDEELRSVNDQLNKLPSIRSTTLPMAKNNDATAPPHHKGSSIKTATSATISPAEKEECPSAIQPAERDVVSPLEPSPTKESSPAHDTALFNEKTLGKETPDPPQMFKEKLLQKALPSLPAEKTTFMNNDNNGAIPKAQHRLSHGMYAHGVKNENRKSQTGTPRIVIPEQQHYADVTYGQHMSNTPPAPQLQPTAELDKRISIMNTSTPSMDLDDSEESSKRKEKKKQKNYSMFPFLKKKQDQHGDEKTRFSLSNLRGQKKEQVKSATSSPIRSRQTSPQSPFFPSNSQHTPSPIDNTNGRFNTMPAKYPSMNSDRASILEYVQAQWSYDAKIESEMTFSKNDVLAVFEKKRDGWWDAQIVHSDNDSNINARGLVPGNFMASL</sequence>
<evidence type="ECO:0000256" key="8">
    <source>
        <dbReference type="SAM" id="MobiDB-lite"/>
    </source>
</evidence>
<dbReference type="Pfam" id="PF00018">
    <property type="entry name" value="SH3_1"/>
    <property type="match status" value="1"/>
</dbReference>
<dbReference type="Pfam" id="PF00611">
    <property type="entry name" value="FCH"/>
    <property type="match status" value="1"/>
</dbReference>
<dbReference type="SUPFAM" id="SSF50044">
    <property type="entry name" value="SH3-domain"/>
    <property type="match status" value="1"/>
</dbReference>
<evidence type="ECO:0000256" key="2">
    <source>
        <dbReference type="ARBA" id="ARBA00022443"/>
    </source>
</evidence>
<feature type="compositionally biased region" description="Low complexity" evidence="8">
    <location>
        <begin position="581"/>
        <end position="596"/>
    </location>
</feature>
<feature type="compositionally biased region" description="Polar residues" evidence="8">
    <location>
        <begin position="320"/>
        <end position="331"/>
    </location>
</feature>
<evidence type="ECO:0000259" key="9">
    <source>
        <dbReference type="PROSITE" id="PS50002"/>
    </source>
</evidence>
<dbReference type="GO" id="GO:0005543">
    <property type="term" value="F:phospholipid binding"/>
    <property type="evidence" value="ECO:0007669"/>
    <property type="project" value="TreeGrafter"/>
</dbReference>
<dbReference type="InterPro" id="IPR031160">
    <property type="entry name" value="F_BAR_dom"/>
</dbReference>
<evidence type="ECO:0000256" key="4">
    <source>
        <dbReference type="ARBA" id="ARBA00022553"/>
    </source>
</evidence>
<dbReference type="EMBL" id="LK023313">
    <property type="protein sequence ID" value="CDS03292.1"/>
    <property type="molecule type" value="Genomic_DNA"/>
</dbReference>
<evidence type="ECO:0000259" key="10">
    <source>
        <dbReference type="PROSITE" id="PS51741"/>
    </source>
</evidence>
<feature type="domain" description="F-BAR" evidence="10">
    <location>
        <begin position="12"/>
        <end position="260"/>
    </location>
</feature>
<feature type="compositionally biased region" description="Low complexity" evidence="8">
    <location>
        <begin position="349"/>
        <end position="359"/>
    </location>
</feature>
<dbReference type="CDD" id="cd00174">
    <property type="entry name" value="SH3"/>
    <property type="match status" value="1"/>
</dbReference>